<dbReference type="Pfam" id="PF00583">
    <property type="entry name" value="Acetyltransf_1"/>
    <property type="match status" value="1"/>
</dbReference>
<dbReference type="CDD" id="cd04301">
    <property type="entry name" value="NAT_SF"/>
    <property type="match status" value="1"/>
</dbReference>
<gene>
    <name evidence="4" type="ORF">GK047_25530</name>
</gene>
<dbReference type="InterPro" id="IPR000182">
    <property type="entry name" value="GNAT_dom"/>
</dbReference>
<sequence>MSPFIIVPYQKEDDEAIRSLLVESFHGKFHSLVNLDDKAIIELLMETWTDDSNFSAKKQMVIKENEAIIGTILLKWKENSSSKSTTTKIDIMHLFKRYGFINVWRFIIGMRFLEYQPKEQECYIEHIAIHSSYRNKGIGTLLLAWSKNYIQNHTEFEQLTLYVSDKNKHAIHLYEKMGFCIEKSKYNLMRHLIFKEKKWNFMAWGAKQHTRSETHEKTL</sequence>
<dbReference type="GO" id="GO:0016747">
    <property type="term" value="F:acyltransferase activity, transferring groups other than amino-acyl groups"/>
    <property type="evidence" value="ECO:0007669"/>
    <property type="project" value="InterPro"/>
</dbReference>
<dbReference type="InterPro" id="IPR050680">
    <property type="entry name" value="YpeA/RimI_acetyltransf"/>
</dbReference>
<dbReference type="PANTHER" id="PTHR43420">
    <property type="entry name" value="ACETYLTRANSFERASE"/>
    <property type="match status" value="1"/>
</dbReference>
<name>A0A6G4A4Q3_9BACL</name>
<proteinExistence type="predicted"/>
<reference evidence="4" key="1">
    <citation type="submission" date="2020-02" db="EMBL/GenBank/DDBJ databases">
        <authorList>
            <person name="Shen X.-R."/>
            <person name="Zhang Y.-X."/>
        </authorList>
    </citation>
    <scope>NUCLEOTIDE SEQUENCE</scope>
    <source>
        <strain evidence="4">SYP-B3998</strain>
    </source>
</reference>
<keyword evidence="1 4" id="KW-0808">Transferase</keyword>
<keyword evidence="2" id="KW-0012">Acyltransferase</keyword>
<comment type="caution">
    <text evidence="4">The sequence shown here is derived from an EMBL/GenBank/DDBJ whole genome shotgun (WGS) entry which is preliminary data.</text>
</comment>
<dbReference type="InterPro" id="IPR016181">
    <property type="entry name" value="Acyl_CoA_acyltransferase"/>
</dbReference>
<dbReference type="EMBL" id="JAAIKC010000016">
    <property type="protein sequence ID" value="NEW09310.1"/>
    <property type="molecule type" value="Genomic_DNA"/>
</dbReference>
<evidence type="ECO:0000313" key="4">
    <source>
        <dbReference type="EMBL" id="NEW09310.1"/>
    </source>
</evidence>
<evidence type="ECO:0000256" key="2">
    <source>
        <dbReference type="ARBA" id="ARBA00023315"/>
    </source>
</evidence>
<dbReference type="SUPFAM" id="SSF55729">
    <property type="entry name" value="Acyl-CoA N-acyltransferases (Nat)"/>
    <property type="match status" value="1"/>
</dbReference>
<organism evidence="4">
    <name type="scientific">Paenibacillus sp. SYP-B3998</name>
    <dbReference type="NCBI Taxonomy" id="2678564"/>
    <lineage>
        <taxon>Bacteria</taxon>
        <taxon>Bacillati</taxon>
        <taxon>Bacillota</taxon>
        <taxon>Bacilli</taxon>
        <taxon>Bacillales</taxon>
        <taxon>Paenibacillaceae</taxon>
        <taxon>Paenibacillus</taxon>
    </lineage>
</organism>
<evidence type="ECO:0000259" key="3">
    <source>
        <dbReference type="PROSITE" id="PS51186"/>
    </source>
</evidence>
<dbReference type="PROSITE" id="PS51186">
    <property type="entry name" value="GNAT"/>
    <property type="match status" value="1"/>
</dbReference>
<accession>A0A6G4A4Q3</accession>
<dbReference type="RefSeq" id="WP_163953059.1">
    <property type="nucleotide sequence ID" value="NZ_JAAIKC010000016.1"/>
</dbReference>
<dbReference type="AlphaFoldDB" id="A0A6G4A4Q3"/>
<dbReference type="Gene3D" id="3.40.630.30">
    <property type="match status" value="1"/>
</dbReference>
<protein>
    <submittedName>
        <fullName evidence="4">GNAT family N-acetyltransferase</fullName>
    </submittedName>
</protein>
<evidence type="ECO:0000256" key="1">
    <source>
        <dbReference type="ARBA" id="ARBA00022679"/>
    </source>
</evidence>
<feature type="domain" description="N-acetyltransferase" evidence="3">
    <location>
        <begin position="4"/>
        <end position="200"/>
    </location>
</feature>